<accession>A0A7H8QSL1</accession>
<reference evidence="3" key="1">
    <citation type="submission" date="2020-06" db="EMBL/GenBank/DDBJ databases">
        <title>A chromosome-scale genome assembly of Talaromyces rugulosus W13939.</title>
        <authorList>
            <person name="Wang B."/>
            <person name="Guo L."/>
            <person name="Ye K."/>
            <person name="Wang L."/>
        </authorList>
    </citation>
    <scope>NUCLEOTIDE SEQUENCE [LARGE SCALE GENOMIC DNA]</scope>
    <source>
        <strain evidence="3">W13939</strain>
    </source>
</reference>
<dbReference type="EMBL" id="CP055899">
    <property type="protein sequence ID" value="QKX56960.1"/>
    <property type="molecule type" value="Genomic_DNA"/>
</dbReference>
<dbReference type="Gene3D" id="3.10.450.50">
    <property type="match status" value="1"/>
</dbReference>
<keyword evidence="3" id="KW-1185">Reference proteome</keyword>
<dbReference type="RefSeq" id="XP_035343138.1">
    <property type="nucleotide sequence ID" value="XM_035487245.1"/>
</dbReference>
<dbReference type="GeneID" id="55991570"/>
<dbReference type="Pfam" id="PF13577">
    <property type="entry name" value="SnoaL_4"/>
    <property type="match status" value="1"/>
</dbReference>
<dbReference type="InterPro" id="IPR037401">
    <property type="entry name" value="SnoaL-like"/>
</dbReference>
<dbReference type="KEGG" id="trg:TRUGW13939_04068"/>
<protein>
    <recommendedName>
        <fullName evidence="1">SnoaL-like domain-containing protein</fullName>
    </recommendedName>
</protein>
<evidence type="ECO:0000313" key="2">
    <source>
        <dbReference type="EMBL" id="QKX56960.1"/>
    </source>
</evidence>
<dbReference type="InterPro" id="IPR032710">
    <property type="entry name" value="NTF2-like_dom_sf"/>
</dbReference>
<dbReference type="Proteomes" id="UP000509510">
    <property type="component" value="Chromosome II"/>
</dbReference>
<organism evidence="2 3">
    <name type="scientific">Talaromyces rugulosus</name>
    <name type="common">Penicillium rugulosum</name>
    <dbReference type="NCBI Taxonomy" id="121627"/>
    <lineage>
        <taxon>Eukaryota</taxon>
        <taxon>Fungi</taxon>
        <taxon>Dikarya</taxon>
        <taxon>Ascomycota</taxon>
        <taxon>Pezizomycotina</taxon>
        <taxon>Eurotiomycetes</taxon>
        <taxon>Eurotiomycetidae</taxon>
        <taxon>Eurotiales</taxon>
        <taxon>Trichocomaceae</taxon>
        <taxon>Talaromyces</taxon>
        <taxon>Talaromyces sect. Islandici</taxon>
    </lineage>
</organism>
<dbReference type="OrthoDB" id="5208229at2759"/>
<dbReference type="AlphaFoldDB" id="A0A7H8QSL1"/>
<name>A0A7H8QSL1_TALRU</name>
<evidence type="ECO:0000313" key="3">
    <source>
        <dbReference type="Proteomes" id="UP000509510"/>
    </source>
</evidence>
<gene>
    <name evidence="2" type="ORF">TRUGW13939_04068</name>
</gene>
<proteinExistence type="predicted"/>
<sequence>MTTTYVNHDRQNSTQDITRLLNNIAFAEDILDMDLFQNCWASDQPIELDLTGHLSHYEKQHIASKDLAAMVKRALSGFEGTQHVLSNFMIDIDSNDENKAVARAYVTAYHYLQRDSTSREKRAIMRGMWNVRVRKNPSSGRWEAIGIKVDRFVPIEGDETLYDEAKSRHDQGKGRAVVS</sequence>
<dbReference type="SUPFAM" id="SSF54427">
    <property type="entry name" value="NTF2-like"/>
    <property type="match status" value="1"/>
</dbReference>
<feature type="domain" description="SnoaL-like" evidence="1">
    <location>
        <begin position="13"/>
        <end position="142"/>
    </location>
</feature>
<evidence type="ECO:0000259" key="1">
    <source>
        <dbReference type="Pfam" id="PF13577"/>
    </source>
</evidence>